<evidence type="ECO:0000313" key="16">
    <source>
        <dbReference type="Proteomes" id="UP001168972"/>
    </source>
</evidence>
<keyword evidence="4" id="KW-0813">Transport</keyword>
<comment type="similarity">
    <text evidence="9">Belongs to the importin beta family. Importin beta-2 subfamily.</text>
</comment>
<evidence type="ECO:0000313" key="15">
    <source>
        <dbReference type="EMBL" id="KAK0182986.1"/>
    </source>
</evidence>
<dbReference type="Gene3D" id="1.25.10.10">
    <property type="entry name" value="Leucine-rich Repeat Variant"/>
    <property type="match status" value="2"/>
</dbReference>
<dbReference type="GO" id="GO:0031981">
    <property type="term" value="C:nuclear lumen"/>
    <property type="evidence" value="ECO:0007669"/>
    <property type="project" value="UniProtKB-ARBA"/>
</dbReference>
<feature type="domain" description="Importin N-terminal" evidence="14">
    <location>
        <begin position="3"/>
        <end position="72"/>
    </location>
</feature>
<reference evidence="15" key="2">
    <citation type="submission" date="2023-03" db="EMBL/GenBank/DDBJ databases">
        <authorList>
            <person name="Inwood S.N."/>
            <person name="Skelly J.G."/>
            <person name="Guhlin J."/>
            <person name="Harrop T.W.R."/>
            <person name="Goldson S.G."/>
            <person name="Dearden P.K."/>
        </authorList>
    </citation>
    <scope>NUCLEOTIDE SEQUENCE</scope>
    <source>
        <strain evidence="15">Lincoln</strain>
        <tissue evidence="15">Whole body</tissue>
    </source>
</reference>
<dbReference type="PANTHER" id="PTHR10527">
    <property type="entry name" value="IMPORTIN BETA"/>
    <property type="match status" value="1"/>
</dbReference>
<evidence type="ECO:0000256" key="7">
    <source>
        <dbReference type="ARBA" id="ARBA00022927"/>
    </source>
</evidence>
<dbReference type="InterPro" id="IPR000225">
    <property type="entry name" value="Armadillo"/>
</dbReference>
<dbReference type="FunFam" id="1.25.10.10:FF:000028">
    <property type="entry name" value="Transportin-1 isoform 1"/>
    <property type="match status" value="1"/>
</dbReference>
<proteinExistence type="inferred from homology"/>
<protein>
    <recommendedName>
        <fullName evidence="10">Transportin-1</fullName>
    </recommendedName>
    <alternativeName>
        <fullName evidence="11">Importin beta-2</fullName>
    </alternativeName>
    <alternativeName>
        <fullName evidence="12">Karyopherin beta-2</fullName>
    </alternativeName>
</protein>
<keyword evidence="6" id="KW-0677">Repeat</keyword>
<evidence type="ECO:0000256" key="3">
    <source>
        <dbReference type="ARBA" id="ARBA00010907"/>
    </source>
</evidence>
<feature type="region of interest" description="Disordered" evidence="13">
    <location>
        <begin position="312"/>
        <end position="333"/>
    </location>
</feature>
<dbReference type="Proteomes" id="UP001168972">
    <property type="component" value="Unassembled WGS sequence"/>
</dbReference>
<dbReference type="EMBL" id="JAQQBR010000001">
    <property type="protein sequence ID" value="KAK0182986.1"/>
    <property type="molecule type" value="Genomic_DNA"/>
</dbReference>
<dbReference type="GO" id="GO:0005737">
    <property type="term" value="C:cytoplasm"/>
    <property type="evidence" value="ECO:0007669"/>
    <property type="project" value="UniProtKB-SubCell"/>
</dbReference>
<dbReference type="SUPFAM" id="SSF48371">
    <property type="entry name" value="ARM repeat"/>
    <property type="match status" value="1"/>
</dbReference>
<gene>
    <name evidence="15" type="ORF">PV327_001065</name>
</gene>
<dbReference type="Pfam" id="PF02985">
    <property type="entry name" value="HEAT"/>
    <property type="match status" value="2"/>
</dbReference>
<name>A0AA39G8M5_MICHY</name>
<dbReference type="GO" id="GO:0005635">
    <property type="term" value="C:nuclear envelope"/>
    <property type="evidence" value="ECO:0007669"/>
    <property type="project" value="UniProtKB-SubCell"/>
</dbReference>
<keyword evidence="5" id="KW-0963">Cytoplasm</keyword>
<comment type="subcellular location">
    <subcellularLocation>
        <location evidence="2">Cytoplasm</location>
    </subcellularLocation>
    <subcellularLocation>
        <location evidence="1">Nucleus envelope</location>
    </subcellularLocation>
</comment>
<comment type="caution">
    <text evidence="15">The sequence shown here is derived from an EMBL/GenBank/DDBJ whole genome shotgun (WGS) entry which is preliminary data.</text>
</comment>
<dbReference type="InterPro" id="IPR040122">
    <property type="entry name" value="Importin_beta"/>
</dbReference>
<evidence type="ECO:0000256" key="10">
    <source>
        <dbReference type="ARBA" id="ARBA00067327"/>
    </source>
</evidence>
<sequence length="767" mass="86170">MLTFAKLEELNKFPDFNNYLIFVLTKLTTEADVPTRSLSGLILKNNVRAHFEKFVPEVTNFIKQECLSAVGDPEPMIRATVGILITTIASKGELTAWPELLPALCQMLDSQDYNVCEGAFGALQKICEDSAELLDSDTLNRPLNVFIPKFLQFFRHSSSKIRSHAIACVNQFIISRTQVLMLHIDSFLENLFHLASDEDSEVRKNVCRAIVMLLEVRIDRLFPHMHNIIEYMLLRTQDQNPAVALEACEFWLSLAEQGICPQALAPHLPRLVPILVGGMKYSDIDIILLKGNVEDDEMIPDREEDIRPRFHKSKTHHSIHPSMNKHNEENGGCDDDDIDDDGCDDDSTVSDWNLRKCSAAALDMLAGVFKDDLLPVLVPILKETLFHQNWEIKESGILALGAIAEGCMEGMIPHLSELIPYLIGCLSDKKALVRSITCWTLSRYSHWVCGQPHETYLKPLMTELLKRVLDGNKRVQEAACSAFATLEEEACTELVPYLGFILETLVFAFGKYQHKNLLILYDAIGTLAESVGSHLNKPDYINILMPPLISKWNVLKDEDKDLFPLLECLSSVATALQSGFLPYCEPVYRRCVSLVEQTLNQHMASIQNPDQFEAPDKDFMIVALDLLSGLAEGLEGHMERLVVNSNVMQLLYQCMQDPMPEVRQSSFALLGDLTKVCFQHVLPCIPDFMPILGENLNPSFISVCNNASWAIGEISIKLGQDTSAYIPLIITQLIDIINRQNTPKTLLENTVVCKHPDMNESATVEVV</sequence>
<dbReference type="GO" id="GO:0006606">
    <property type="term" value="P:protein import into nucleus"/>
    <property type="evidence" value="ECO:0007669"/>
    <property type="project" value="InterPro"/>
</dbReference>
<dbReference type="AlphaFoldDB" id="A0AA39G8M5"/>
<evidence type="ECO:0000256" key="4">
    <source>
        <dbReference type="ARBA" id="ARBA00022448"/>
    </source>
</evidence>
<accession>A0AA39G8M5</accession>
<evidence type="ECO:0000256" key="1">
    <source>
        <dbReference type="ARBA" id="ARBA00004259"/>
    </source>
</evidence>
<dbReference type="InterPro" id="IPR000357">
    <property type="entry name" value="HEAT"/>
</dbReference>
<keyword evidence="7" id="KW-0653">Protein transport</keyword>
<organism evidence="15 16">
    <name type="scientific">Microctonus hyperodae</name>
    <name type="common">Parasitoid wasp</name>
    <dbReference type="NCBI Taxonomy" id="165561"/>
    <lineage>
        <taxon>Eukaryota</taxon>
        <taxon>Metazoa</taxon>
        <taxon>Ecdysozoa</taxon>
        <taxon>Arthropoda</taxon>
        <taxon>Hexapoda</taxon>
        <taxon>Insecta</taxon>
        <taxon>Pterygota</taxon>
        <taxon>Neoptera</taxon>
        <taxon>Endopterygota</taxon>
        <taxon>Hymenoptera</taxon>
        <taxon>Apocrita</taxon>
        <taxon>Ichneumonoidea</taxon>
        <taxon>Braconidae</taxon>
        <taxon>Euphorinae</taxon>
        <taxon>Microctonus</taxon>
    </lineage>
</organism>
<dbReference type="Pfam" id="PF00514">
    <property type="entry name" value="Arm"/>
    <property type="match status" value="1"/>
</dbReference>
<dbReference type="InterPro" id="IPR011989">
    <property type="entry name" value="ARM-like"/>
</dbReference>
<keyword evidence="8" id="KW-0539">Nucleus</keyword>
<evidence type="ECO:0000256" key="13">
    <source>
        <dbReference type="SAM" id="MobiDB-lite"/>
    </source>
</evidence>
<dbReference type="SMART" id="SM00913">
    <property type="entry name" value="IBN_N"/>
    <property type="match status" value="1"/>
</dbReference>
<evidence type="ECO:0000256" key="2">
    <source>
        <dbReference type="ARBA" id="ARBA00004496"/>
    </source>
</evidence>
<evidence type="ECO:0000256" key="12">
    <source>
        <dbReference type="ARBA" id="ARBA00080641"/>
    </source>
</evidence>
<keyword evidence="16" id="KW-1185">Reference proteome</keyword>
<evidence type="ECO:0000256" key="8">
    <source>
        <dbReference type="ARBA" id="ARBA00023242"/>
    </source>
</evidence>
<evidence type="ECO:0000256" key="11">
    <source>
        <dbReference type="ARBA" id="ARBA00076938"/>
    </source>
</evidence>
<evidence type="ECO:0000256" key="9">
    <source>
        <dbReference type="ARBA" id="ARBA00038423"/>
    </source>
</evidence>
<evidence type="ECO:0000256" key="5">
    <source>
        <dbReference type="ARBA" id="ARBA00022490"/>
    </source>
</evidence>
<evidence type="ECO:0000256" key="6">
    <source>
        <dbReference type="ARBA" id="ARBA00022737"/>
    </source>
</evidence>
<dbReference type="InterPro" id="IPR016024">
    <property type="entry name" value="ARM-type_fold"/>
</dbReference>
<dbReference type="Pfam" id="PF13513">
    <property type="entry name" value="HEAT_EZ"/>
    <property type="match status" value="1"/>
</dbReference>
<dbReference type="Pfam" id="PF03810">
    <property type="entry name" value="IBN_N"/>
    <property type="match status" value="1"/>
</dbReference>
<evidence type="ECO:0000259" key="14">
    <source>
        <dbReference type="SMART" id="SM00913"/>
    </source>
</evidence>
<dbReference type="GO" id="GO:0031267">
    <property type="term" value="F:small GTPase binding"/>
    <property type="evidence" value="ECO:0007669"/>
    <property type="project" value="InterPro"/>
</dbReference>
<reference evidence="15" key="1">
    <citation type="journal article" date="2023" name="bioRxiv">
        <title>Scaffold-level genome assemblies of two parasitoid biocontrol wasps reveal the parthenogenesis mechanism and an associated novel virus.</title>
        <authorList>
            <person name="Inwood S."/>
            <person name="Skelly J."/>
            <person name="Guhlin J."/>
            <person name="Harrop T."/>
            <person name="Goldson S."/>
            <person name="Dearden P."/>
        </authorList>
    </citation>
    <scope>NUCLEOTIDE SEQUENCE</scope>
    <source>
        <strain evidence="15">Lincoln</strain>
        <tissue evidence="15">Whole body</tissue>
    </source>
</reference>
<comment type="similarity">
    <text evidence="3">Belongs to the importin beta family. Importin beta-1 subfamily.</text>
</comment>
<dbReference type="InterPro" id="IPR001494">
    <property type="entry name" value="Importin-beta_N"/>
</dbReference>